<dbReference type="Gene3D" id="3.10.290.10">
    <property type="entry name" value="RNA-binding S4 domain"/>
    <property type="match status" value="1"/>
</dbReference>
<dbReference type="InterPro" id="IPR002942">
    <property type="entry name" value="S4_RNA-bd"/>
</dbReference>
<dbReference type="GO" id="GO:0006396">
    <property type="term" value="P:RNA processing"/>
    <property type="evidence" value="ECO:0007669"/>
    <property type="project" value="UniProtKB-ARBA"/>
</dbReference>
<evidence type="ECO:0000313" key="13">
    <source>
        <dbReference type="Proteomes" id="UP000266327"/>
    </source>
</evidence>
<evidence type="ECO:0000256" key="2">
    <source>
        <dbReference type="ARBA" id="ARBA00036535"/>
    </source>
</evidence>
<evidence type="ECO:0000256" key="8">
    <source>
        <dbReference type="ARBA" id="ARBA00042890"/>
    </source>
</evidence>
<evidence type="ECO:0000256" key="10">
    <source>
        <dbReference type="PROSITE-ProRule" id="PRU00182"/>
    </source>
</evidence>
<evidence type="ECO:0000256" key="3">
    <source>
        <dbReference type="ARBA" id="ARBA00038922"/>
    </source>
</evidence>
<dbReference type="SMART" id="SM00363">
    <property type="entry name" value="S4"/>
    <property type="match status" value="1"/>
</dbReference>
<dbReference type="GO" id="GO:0001522">
    <property type="term" value="P:pseudouridine synthesis"/>
    <property type="evidence" value="ECO:0007669"/>
    <property type="project" value="InterPro"/>
</dbReference>
<name>A0A3A3G7W1_9BURK</name>
<evidence type="ECO:0000259" key="11">
    <source>
        <dbReference type="SMART" id="SM00363"/>
    </source>
</evidence>
<dbReference type="CDD" id="cd00165">
    <property type="entry name" value="S4"/>
    <property type="match status" value="1"/>
</dbReference>
<dbReference type="Gene3D" id="3.30.2350.10">
    <property type="entry name" value="Pseudouridine synthase"/>
    <property type="match status" value="1"/>
</dbReference>
<comment type="catalytic activity">
    <reaction evidence="2">
        <text>uridine(2604) in 23S rRNA = pseudouridine(2604) in 23S rRNA</text>
        <dbReference type="Rhea" id="RHEA:38875"/>
        <dbReference type="Rhea" id="RHEA-COMP:10093"/>
        <dbReference type="Rhea" id="RHEA-COMP:10094"/>
        <dbReference type="ChEBI" id="CHEBI:65314"/>
        <dbReference type="ChEBI" id="CHEBI:65315"/>
        <dbReference type="EC" id="5.4.99.21"/>
    </reaction>
</comment>
<dbReference type="AlphaFoldDB" id="A0A3A3G7W1"/>
<sequence length="238" mass="26469">MTEDTVRLAKRVAEHFHCSRADATHYIEGGWVKVDGNIIEEPGFRVRPQAQLELQPDAVAEPAQAATFLLHKPSGMDAADAVQLVTPDNRSADDRSGFRFLKRHLADLSNPAPLETEASGLLVLTQDWRVKRKLTEDASRIEHEIIVDVAGAMIPEGLAQLNRSLIFQGKALPPMKVSWQNEARLRFAVMAPPSGLIAHACALVGLTPRAVRRIRLGRLPMAGLQPGQWRYVQDYERF</sequence>
<evidence type="ECO:0000313" key="12">
    <source>
        <dbReference type="EMBL" id="RJG04597.1"/>
    </source>
</evidence>
<comment type="caution">
    <text evidence="12">The sequence shown here is derived from an EMBL/GenBank/DDBJ whole genome shotgun (WGS) entry which is preliminary data.</text>
</comment>
<dbReference type="InterPro" id="IPR036986">
    <property type="entry name" value="S4_RNA-bd_sf"/>
</dbReference>
<dbReference type="InterPro" id="IPR020103">
    <property type="entry name" value="PsdUridine_synth_cat_dom_sf"/>
</dbReference>
<evidence type="ECO:0000256" key="5">
    <source>
        <dbReference type="ARBA" id="ARBA00041420"/>
    </source>
</evidence>
<evidence type="ECO:0000256" key="6">
    <source>
        <dbReference type="ARBA" id="ARBA00041697"/>
    </source>
</evidence>
<evidence type="ECO:0000256" key="4">
    <source>
        <dbReference type="ARBA" id="ARBA00039989"/>
    </source>
</evidence>
<dbReference type="PROSITE" id="PS50889">
    <property type="entry name" value="S4"/>
    <property type="match status" value="1"/>
</dbReference>
<dbReference type="Proteomes" id="UP000266327">
    <property type="component" value="Unassembled WGS sequence"/>
</dbReference>
<dbReference type="EC" id="5.4.99.21" evidence="3"/>
<dbReference type="GO" id="GO:0160138">
    <property type="term" value="F:23S rRNA pseudouridine(2604) synthase activity"/>
    <property type="evidence" value="ECO:0007669"/>
    <property type="project" value="UniProtKB-EC"/>
</dbReference>
<gene>
    <name evidence="12" type="ORF">D3878_21735</name>
</gene>
<dbReference type="OrthoDB" id="9807213at2"/>
<dbReference type="InterPro" id="IPR050343">
    <property type="entry name" value="RsuA_PseudoU_synthase"/>
</dbReference>
<keyword evidence="10" id="KW-0694">RNA-binding</keyword>
<dbReference type="GO" id="GO:0003723">
    <property type="term" value="F:RNA binding"/>
    <property type="evidence" value="ECO:0007669"/>
    <property type="project" value="UniProtKB-KW"/>
</dbReference>
<protein>
    <recommendedName>
        <fullName evidence="4">Dual-specificity RNA pseudouridine synthase RluF</fullName>
        <ecNumber evidence="3">5.4.99.21</ecNumber>
    </recommendedName>
    <alternativeName>
        <fullName evidence="6">23S rRNA pseudouridine(2604) synthase</fullName>
    </alternativeName>
    <alternativeName>
        <fullName evidence="8">Ribosomal large subunit pseudouridine synthase F</fullName>
    </alternativeName>
    <alternativeName>
        <fullName evidence="7">rRNA pseudouridylate synthase F</fullName>
    </alternativeName>
    <alternativeName>
        <fullName evidence="9">rRNA-uridine isomerase F</fullName>
    </alternativeName>
    <alternativeName>
        <fullName evidence="5">tRNA(Tyr) pseudouridine(35) synthase</fullName>
    </alternativeName>
</protein>
<dbReference type="Pfam" id="PF01479">
    <property type="entry name" value="S4"/>
    <property type="match status" value="1"/>
</dbReference>
<keyword evidence="13" id="KW-1185">Reference proteome</keyword>
<dbReference type="CDD" id="cd02555">
    <property type="entry name" value="PSSA_1"/>
    <property type="match status" value="1"/>
</dbReference>
<evidence type="ECO:0000256" key="9">
    <source>
        <dbReference type="ARBA" id="ARBA00043147"/>
    </source>
</evidence>
<comment type="catalytic activity">
    <reaction evidence="1">
        <text>uridine(35) in tRNA(Tyr) = pseudouridine(35) in tRNA(Tyr)</text>
        <dbReference type="Rhea" id="RHEA:60556"/>
        <dbReference type="Rhea" id="RHEA-COMP:15607"/>
        <dbReference type="Rhea" id="RHEA-COMP:15608"/>
        <dbReference type="ChEBI" id="CHEBI:65314"/>
        <dbReference type="ChEBI" id="CHEBI:65315"/>
    </reaction>
</comment>
<dbReference type="PANTHER" id="PTHR47683">
    <property type="entry name" value="PSEUDOURIDINE SYNTHASE FAMILY PROTEIN-RELATED"/>
    <property type="match status" value="1"/>
</dbReference>
<feature type="domain" description="RNA-binding S4" evidence="11">
    <location>
        <begin position="6"/>
        <end position="64"/>
    </location>
</feature>
<reference evidence="13" key="1">
    <citation type="submission" date="2018-09" db="EMBL/GenBank/DDBJ databases">
        <authorList>
            <person name="Zhu H."/>
        </authorList>
    </citation>
    <scope>NUCLEOTIDE SEQUENCE [LARGE SCALE GENOMIC DNA]</scope>
    <source>
        <strain evidence="13">K1S02-23</strain>
    </source>
</reference>
<dbReference type="PANTHER" id="PTHR47683:SF2">
    <property type="entry name" value="RNA-BINDING S4 DOMAIN-CONTAINING PROTEIN"/>
    <property type="match status" value="1"/>
</dbReference>
<dbReference type="RefSeq" id="WP_119788074.1">
    <property type="nucleotide sequence ID" value="NZ_QYUQ01000002.1"/>
</dbReference>
<proteinExistence type="predicted"/>
<organism evidence="12 13">
    <name type="scientific">Noviherbaspirillum sedimenti</name>
    <dbReference type="NCBI Taxonomy" id="2320865"/>
    <lineage>
        <taxon>Bacteria</taxon>
        <taxon>Pseudomonadati</taxon>
        <taxon>Pseudomonadota</taxon>
        <taxon>Betaproteobacteria</taxon>
        <taxon>Burkholderiales</taxon>
        <taxon>Oxalobacteraceae</taxon>
        <taxon>Noviherbaspirillum</taxon>
    </lineage>
</organism>
<dbReference type="SUPFAM" id="SSF55174">
    <property type="entry name" value="Alpha-L RNA-binding motif"/>
    <property type="match status" value="1"/>
</dbReference>
<accession>A0A3A3G7W1</accession>
<dbReference type="SUPFAM" id="SSF55120">
    <property type="entry name" value="Pseudouridine synthase"/>
    <property type="match status" value="1"/>
</dbReference>
<dbReference type="EMBL" id="QYUQ01000002">
    <property type="protein sequence ID" value="RJG04597.1"/>
    <property type="molecule type" value="Genomic_DNA"/>
</dbReference>
<evidence type="ECO:0000256" key="7">
    <source>
        <dbReference type="ARBA" id="ARBA00042843"/>
    </source>
</evidence>
<evidence type="ECO:0000256" key="1">
    <source>
        <dbReference type="ARBA" id="ARBA00036390"/>
    </source>
</evidence>